<keyword evidence="3 10" id="KW-0479">Metal-binding</keyword>
<dbReference type="AlphaFoldDB" id="A0A2S8A841"/>
<dbReference type="CDD" id="cd04466">
    <property type="entry name" value="S1_YloQ_GTPase"/>
    <property type="match status" value="1"/>
</dbReference>
<dbReference type="InterPro" id="IPR010914">
    <property type="entry name" value="RsgA_GTPase_dom"/>
</dbReference>
<dbReference type="GO" id="GO:0003924">
    <property type="term" value="F:GTPase activity"/>
    <property type="evidence" value="ECO:0007669"/>
    <property type="project" value="UniProtKB-UniRule"/>
</dbReference>
<dbReference type="Pfam" id="PF03193">
    <property type="entry name" value="RsgA_GTPase"/>
    <property type="match status" value="1"/>
</dbReference>
<dbReference type="GO" id="GO:0019843">
    <property type="term" value="F:rRNA binding"/>
    <property type="evidence" value="ECO:0007669"/>
    <property type="project" value="UniProtKB-KW"/>
</dbReference>
<comment type="subcellular location">
    <subcellularLocation>
        <location evidence="10">Cytoplasm</location>
    </subcellularLocation>
</comment>
<dbReference type="InterPro" id="IPR027417">
    <property type="entry name" value="P-loop_NTPase"/>
</dbReference>
<feature type="domain" description="CP-type G" evidence="12">
    <location>
        <begin position="79"/>
        <end position="240"/>
    </location>
</feature>
<dbReference type="RefSeq" id="WP_105247510.1">
    <property type="nucleotide sequence ID" value="NZ_PSZM01000045.1"/>
</dbReference>
<dbReference type="PROSITE" id="PS51721">
    <property type="entry name" value="G_CP"/>
    <property type="match status" value="1"/>
</dbReference>
<keyword evidence="2 10" id="KW-0690">Ribosome biogenesis</keyword>
<keyword evidence="6 10" id="KW-0378">Hydrolase</keyword>
<feature type="binding site" evidence="10">
    <location>
        <begin position="128"/>
        <end position="131"/>
    </location>
    <ligand>
        <name>GTP</name>
        <dbReference type="ChEBI" id="CHEBI:37565"/>
    </ligand>
</feature>
<dbReference type="PANTHER" id="PTHR32120">
    <property type="entry name" value="SMALL RIBOSOMAL SUBUNIT BIOGENESIS GTPASE RSGA"/>
    <property type="match status" value="1"/>
</dbReference>
<keyword evidence="14" id="KW-1185">Reference proteome</keyword>
<dbReference type="Proteomes" id="UP000238042">
    <property type="component" value="Unassembled WGS sequence"/>
</dbReference>
<evidence type="ECO:0000256" key="1">
    <source>
        <dbReference type="ARBA" id="ARBA00022490"/>
    </source>
</evidence>
<dbReference type="InterPro" id="IPR012340">
    <property type="entry name" value="NA-bd_OB-fold"/>
</dbReference>
<organism evidence="13 14">
    <name type="scientific">Apibacter adventoris</name>
    <dbReference type="NCBI Taxonomy" id="1679466"/>
    <lineage>
        <taxon>Bacteria</taxon>
        <taxon>Pseudomonadati</taxon>
        <taxon>Bacteroidota</taxon>
        <taxon>Flavobacteriia</taxon>
        <taxon>Flavobacteriales</taxon>
        <taxon>Weeksellaceae</taxon>
        <taxon>Apibacter</taxon>
    </lineage>
</organism>
<dbReference type="PANTHER" id="PTHR32120:SF11">
    <property type="entry name" value="SMALL RIBOSOMAL SUBUNIT BIOGENESIS GTPASE RSGA 1, MITOCHONDRIAL-RELATED"/>
    <property type="match status" value="1"/>
</dbReference>
<feature type="domain" description="EngC GTPase" evidence="11">
    <location>
        <begin position="88"/>
        <end position="238"/>
    </location>
</feature>
<dbReference type="SUPFAM" id="SSF50249">
    <property type="entry name" value="Nucleic acid-binding proteins"/>
    <property type="match status" value="1"/>
</dbReference>
<reference evidence="13 14" key="1">
    <citation type="submission" date="2018-02" db="EMBL/GenBank/DDBJ databases">
        <title>Genome sequences of Apibacter spp., gut symbionts of Asian honey bees.</title>
        <authorList>
            <person name="Kwong W.K."/>
            <person name="Steele M.I."/>
            <person name="Moran N.A."/>
        </authorList>
    </citation>
    <scope>NUCLEOTIDE SEQUENCE [LARGE SCALE GENOMIC DNA]</scope>
    <source>
        <strain evidence="14">wkB301</strain>
    </source>
</reference>
<comment type="similarity">
    <text evidence="10">Belongs to the TRAFAC class YlqF/YawG GTPase family. RsgA subfamily.</text>
</comment>
<dbReference type="GO" id="GO:0005525">
    <property type="term" value="F:GTP binding"/>
    <property type="evidence" value="ECO:0007669"/>
    <property type="project" value="UniProtKB-UniRule"/>
</dbReference>
<dbReference type="Pfam" id="PF16745">
    <property type="entry name" value="RsgA_N"/>
    <property type="match status" value="1"/>
</dbReference>
<feature type="binding site" evidence="10">
    <location>
        <position position="277"/>
    </location>
    <ligand>
        <name>Zn(2+)</name>
        <dbReference type="ChEBI" id="CHEBI:29105"/>
    </ligand>
</feature>
<evidence type="ECO:0000259" key="12">
    <source>
        <dbReference type="PROSITE" id="PS51721"/>
    </source>
</evidence>
<dbReference type="CDD" id="cd01854">
    <property type="entry name" value="YjeQ_EngC"/>
    <property type="match status" value="1"/>
</dbReference>
<dbReference type="EC" id="3.6.1.-" evidence="10"/>
<evidence type="ECO:0000256" key="7">
    <source>
        <dbReference type="ARBA" id="ARBA00022833"/>
    </source>
</evidence>
<dbReference type="InterPro" id="IPR004881">
    <property type="entry name" value="Ribosome_biogen_GTPase_RsgA"/>
</dbReference>
<feature type="binding site" evidence="10">
    <location>
        <begin position="182"/>
        <end position="190"/>
    </location>
    <ligand>
        <name>GTP</name>
        <dbReference type="ChEBI" id="CHEBI:37565"/>
    </ligand>
</feature>
<dbReference type="OrthoDB" id="9809485at2"/>
<name>A0A2S8A841_9FLAO</name>
<evidence type="ECO:0000256" key="8">
    <source>
        <dbReference type="ARBA" id="ARBA00022884"/>
    </source>
</evidence>
<evidence type="ECO:0000256" key="2">
    <source>
        <dbReference type="ARBA" id="ARBA00022517"/>
    </source>
</evidence>
<dbReference type="EMBL" id="PSZM01000045">
    <property type="protein sequence ID" value="PQL90732.1"/>
    <property type="molecule type" value="Genomic_DNA"/>
</dbReference>
<keyword evidence="4 10" id="KW-0699">rRNA-binding</keyword>
<dbReference type="NCBIfam" id="TIGR00157">
    <property type="entry name" value="ribosome small subunit-dependent GTPase A"/>
    <property type="match status" value="1"/>
</dbReference>
<sequence>MNKATVVKSTGSWYILKDVITQNIYEARIRGKFKKEKIRNTNPLAVGDLVDYELENNDIAWVTKIYARKNYLIRKSVNLSKETHILASNVDLACILFTLKKPVTSLGFLNRFLITCEAYQIPVLIIFNKIDLLSVQEMLSLNEIDLLYKNIGYDTLEISAEKKINIDILKEKIKNKTVVFSGHSGSGKTSTINALQPQLNLKTSVISEYDDKGKHTTTFAQMYDWDFGGQIIDIPGIKEFELVDIDREELQDYFPEIFKYREFCKFNNCLHINEPGCAVVEAVKDNLISSKRYLHYLKLMEELNIK</sequence>
<evidence type="ECO:0000256" key="9">
    <source>
        <dbReference type="ARBA" id="ARBA00023134"/>
    </source>
</evidence>
<keyword evidence="1 10" id="KW-0963">Cytoplasm</keyword>
<evidence type="ECO:0000256" key="4">
    <source>
        <dbReference type="ARBA" id="ARBA00022730"/>
    </source>
</evidence>
<keyword evidence="9 10" id="KW-0342">GTP-binding</keyword>
<comment type="cofactor">
    <cofactor evidence="10">
        <name>Zn(2+)</name>
        <dbReference type="ChEBI" id="CHEBI:29105"/>
    </cofactor>
    <text evidence="10">Binds 1 zinc ion per subunit.</text>
</comment>
<accession>A0A2S8A841</accession>
<dbReference type="GO" id="GO:0005737">
    <property type="term" value="C:cytoplasm"/>
    <property type="evidence" value="ECO:0007669"/>
    <property type="project" value="UniProtKB-SubCell"/>
</dbReference>
<feature type="binding site" evidence="10">
    <location>
        <position position="264"/>
    </location>
    <ligand>
        <name>Zn(2+)</name>
        <dbReference type="ChEBI" id="CHEBI:29105"/>
    </ligand>
</feature>
<comment type="subunit">
    <text evidence="10">Monomer. Associates with 30S ribosomal subunit, binds 16S rRNA.</text>
</comment>
<dbReference type="Gene3D" id="1.10.40.50">
    <property type="entry name" value="Probable gtpase engc, domain 3"/>
    <property type="match status" value="1"/>
</dbReference>
<evidence type="ECO:0000256" key="3">
    <source>
        <dbReference type="ARBA" id="ARBA00022723"/>
    </source>
</evidence>
<evidence type="ECO:0000259" key="11">
    <source>
        <dbReference type="PROSITE" id="PS50936"/>
    </source>
</evidence>
<dbReference type="GO" id="GO:0042274">
    <property type="term" value="P:ribosomal small subunit biogenesis"/>
    <property type="evidence" value="ECO:0007669"/>
    <property type="project" value="UniProtKB-UniRule"/>
</dbReference>
<proteinExistence type="inferred from homology"/>
<keyword evidence="5 10" id="KW-0547">Nucleotide-binding</keyword>
<feature type="binding site" evidence="10">
    <location>
        <position position="271"/>
    </location>
    <ligand>
        <name>Zn(2+)</name>
        <dbReference type="ChEBI" id="CHEBI:29105"/>
    </ligand>
</feature>
<evidence type="ECO:0000256" key="6">
    <source>
        <dbReference type="ARBA" id="ARBA00022801"/>
    </source>
</evidence>
<keyword evidence="7 10" id="KW-0862">Zinc</keyword>
<dbReference type="InterPro" id="IPR030378">
    <property type="entry name" value="G_CP_dom"/>
</dbReference>
<comment type="caution">
    <text evidence="13">The sequence shown here is derived from an EMBL/GenBank/DDBJ whole genome shotgun (WGS) entry which is preliminary data.</text>
</comment>
<keyword evidence="8 10" id="KW-0694">RNA-binding</keyword>
<dbReference type="Gene3D" id="3.40.50.300">
    <property type="entry name" value="P-loop containing nucleotide triphosphate hydrolases"/>
    <property type="match status" value="1"/>
</dbReference>
<feature type="binding site" evidence="10">
    <location>
        <position position="269"/>
    </location>
    <ligand>
        <name>Zn(2+)</name>
        <dbReference type="ChEBI" id="CHEBI:29105"/>
    </ligand>
</feature>
<dbReference type="PROSITE" id="PS50936">
    <property type="entry name" value="ENGC_GTPASE"/>
    <property type="match status" value="1"/>
</dbReference>
<protein>
    <recommendedName>
        <fullName evidence="10">Small ribosomal subunit biogenesis GTPase RsgA</fullName>
        <ecNumber evidence="10">3.6.1.-</ecNumber>
    </recommendedName>
</protein>
<comment type="function">
    <text evidence="10">One of several proteins that assist in the late maturation steps of the functional core of the 30S ribosomal subunit. Helps release RbfA from mature subunits. May play a role in the assembly of ribosomal proteins into the subunit. Circularly permuted GTPase that catalyzes slow GTP hydrolysis, GTPase activity is stimulated by the 30S ribosomal subunit.</text>
</comment>
<evidence type="ECO:0000256" key="10">
    <source>
        <dbReference type="HAMAP-Rule" id="MF_01820"/>
    </source>
</evidence>
<dbReference type="SUPFAM" id="SSF52540">
    <property type="entry name" value="P-loop containing nucleoside triphosphate hydrolases"/>
    <property type="match status" value="1"/>
</dbReference>
<dbReference type="GO" id="GO:0046872">
    <property type="term" value="F:metal ion binding"/>
    <property type="evidence" value="ECO:0007669"/>
    <property type="project" value="UniProtKB-KW"/>
</dbReference>
<dbReference type="InterPro" id="IPR031944">
    <property type="entry name" value="RsgA_N"/>
</dbReference>
<dbReference type="Gene3D" id="2.40.50.140">
    <property type="entry name" value="Nucleic acid-binding proteins"/>
    <property type="match status" value="1"/>
</dbReference>
<evidence type="ECO:0000256" key="5">
    <source>
        <dbReference type="ARBA" id="ARBA00022741"/>
    </source>
</evidence>
<gene>
    <name evidence="10 13" type="primary">rsgA</name>
    <name evidence="13" type="ORF">C4S77_09750</name>
</gene>
<evidence type="ECO:0000313" key="13">
    <source>
        <dbReference type="EMBL" id="PQL90732.1"/>
    </source>
</evidence>
<evidence type="ECO:0000313" key="14">
    <source>
        <dbReference type="Proteomes" id="UP000238042"/>
    </source>
</evidence>
<dbReference type="HAMAP" id="MF_01820">
    <property type="entry name" value="GTPase_RsgA"/>
    <property type="match status" value="1"/>
</dbReference>